<protein>
    <recommendedName>
        <fullName evidence="3">NB-ARC domain-containing protein</fullName>
    </recommendedName>
</protein>
<evidence type="ECO:0008006" key="3">
    <source>
        <dbReference type="Google" id="ProtNLM"/>
    </source>
</evidence>
<proteinExistence type="predicted"/>
<accession>A0A3P7QBA3</accession>
<dbReference type="EMBL" id="UYRU01077307">
    <property type="protein sequence ID" value="VDN27966.1"/>
    <property type="molecule type" value="Genomic_DNA"/>
</dbReference>
<name>A0A3P7QBA3_DIBLA</name>
<dbReference type="OrthoDB" id="10347618at2759"/>
<evidence type="ECO:0000313" key="2">
    <source>
        <dbReference type="Proteomes" id="UP000281553"/>
    </source>
</evidence>
<keyword evidence="2" id="KW-1185">Reference proteome</keyword>
<evidence type="ECO:0000313" key="1">
    <source>
        <dbReference type="EMBL" id="VDN27966.1"/>
    </source>
</evidence>
<sequence length="409" mass="46112">MAVREGLRKYLPPLDQSDFDVAFPELALKNPIVLYLDDSWMDNKLAIGQLLRTRTDLVTELVLWNGGPMHGEGVRSFLNEYVSMPFVNVVSVDFSVQCLNVADFFNYIGSHHFPKLRRLCLSLCHVQGWLRTTEIDREAGCFPRLDDVSVRFVEEWCCGCFSEVLKQLRNTVQLALVAVYLEFCLELIINRRGGGEALERSDFKEIFLKADAGISRLRCALGFTGSVLVEDIGTVARLKFLPLLEAQKNTLTSLDISTDLIIGCLKDQRALRQTVSLCGQLVNVRELVTRAGHAVDLRPFLEMLPSLTSLEVQNERIRPLNVDDFCSVFPCLRTLYCYSRDHEGNLRRSTGPPWKLETLHWSFGINFTPGHLAVLADSVQASFILLGLAHSRIAFQRENVVAAFARISS</sequence>
<organism evidence="1 2">
    <name type="scientific">Dibothriocephalus latus</name>
    <name type="common">Fish tapeworm</name>
    <name type="synonym">Diphyllobothrium latum</name>
    <dbReference type="NCBI Taxonomy" id="60516"/>
    <lineage>
        <taxon>Eukaryota</taxon>
        <taxon>Metazoa</taxon>
        <taxon>Spiralia</taxon>
        <taxon>Lophotrochozoa</taxon>
        <taxon>Platyhelminthes</taxon>
        <taxon>Cestoda</taxon>
        <taxon>Eucestoda</taxon>
        <taxon>Diphyllobothriidea</taxon>
        <taxon>Diphyllobothriidae</taxon>
        <taxon>Dibothriocephalus</taxon>
    </lineage>
</organism>
<dbReference type="AlphaFoldDB" id="A0A3P7QBA3"/>
<dbReference type="Proteomes" id="UP000281553">
    <property type="component" value="Unassembled WGS sequence"/>
</dbReference>
<reference evidence="1 2" key="1">
    <citation type="submission" date="2018-11" db="EMBL/GenBank/DDBJ databases">
        <authorList>
            <consortium name="Pathogen Informatics"/>
        </authorList>
    </citation>
    <scope>NUCLEOTIDE SEQUENCE [LARGE SCALE GENOMIC DNA]</scope>
</reference>
<gene>
    <name evidence="1" type="ORF">DILT_LOCUS15102</name>
</gene>